<name>A0A074ZYM3_OPIVI</name>
<dbReference type="CTD" id="20325302"/>
<accession>A0A074ZYM3</accession>
<dbReference type="KEGG" id="ovi:T265_11134"/>
<dbReference type="EMBL" id="KL597072">
    <property type="protein sequence ID" value="KER20269.1"/>
    <property type="molecule type" value="Genomic_DNA"/>
</dbReference>
<sequence>MIGVDEYPGKFKKSRSGKDTLVSRWQRPVSLRSYKKIHHVLYLLVRQSVVSAADPLQCPVPEKRLTEENTTATFRTSDNPMSSVLRLYMYRDILKIVANETPCGLVQRIQLPGNITGERFSWFPDDCLEKPN</sequence>
<gene>
    <name evidence="1" type="ORF">T265_11134</name>
</gene>
<proteinExistence type="predicted"/>
<dbReference type="AlphaFoldDB" id="A0A074ZYM3"/>
<dbReference type="GeneID" id="20325302"/>
<organism evidence="1 2">
    <name type="scientific">Opisthorchis viverrini</name>
    <name type="common">Southeast Asian liver fluke</name>
    <dbReference type="NCBI Taxonomy" id="6198"/>
    <lineage>
        <taxon>Eukaryota</taxon>
        <taxon>Metazoa</taxon>
        <taxon>Spiralia</taxon>
        <taxon>Lophotrochozoa</taxon>
        <taxon>Platyhelminthes</taxon>
        <taxon>Trematoda</taxon>
        <taxon>Digenea</taxon>
        <taxon>Opisthorchiida</taxon>
        <taxon>Opisthorchiata</taxon>
        <taxon>Opisthorchiidae</taxon>
        <taxon>Opisthorchis</taxon>
    </lineage>
</organism>
<reference evidence="1 2" key="1">
    <citation type="submission" date="2013-11" db="EMBL/GenBank/DDBJ databases">
        <title>Opisthorchis viverrini - life in the bile duct.</title>
        <authorList>
            <person name="Young N.D."/>
            <person name="Nagarajan N."/>
            <person name="Lin S.J."/>
            <person name="Korhonen P.K."/>
            <person name="Jex A.R."/>
            <person name="Hall R.S."/>
            <person name="Safavi-Hemami H."/>
            <person name="Kaewkong W."/>
            <person name="Bertrand D."/>
            <person name="Gao S."/>
            <person name="Seet Q."/>
            <person name="Wongkham S."/>
            <person name="Teh B.T."/>
            <person name="Wongkham C."/>
            <person name="Intapan P.M."/>
            <person name="Maleewong W."/>
            <person name="Yang X."/>
            <person name="Hu M."/>
            <person name="Wang Z."/>
            <person name="Hofmann A."/>
            <person name="Sternberg P.W."/>
            <person name="Tan P."/>
            <person name="Wang J."/>
            <person name="Gasser R.B."/>
        </authorList>
    </citation>
    <scope>NUCLEOTIDE SEQUENCE [LARGE SCALE GENOMIC DNA]</scope>
</reference>
<evidence type="ECO:0000313" key="1">
    <source>
        <dbReference type="EMBL" id="KER20269.1"/>
    </source>
</evidence>
<keyword evidence="2" id="KW-1185">Reference proteome</keyword>
<dbReference type="RefSeq" id="XP_009175973.1">
    <property type="nucleotide sequence ID" value="XM_009177709.1"/>
</dbReference>
<evidence type="ECO:0000313" key="2">
    <source>
        <dbReference type="Proteomes" id="UP000054324"/>
    </source>
</evidence>
<protein>
    <submittedName>
        <fullName evidence="1">Uncharacterized protein</fullName>
    </submittedName>
</protein>
<dbReference type="Proteomes" id="UP000054324">
    <property type="component" value="Unassembled WGS sequence"/>
</dbReference>